<reference evidence="7" key="1">
    <citation type="submission" date="2025-08" db="UniProtKB">
        <authorList>
            <consortium name="RefSeq"/>
        </authorList>
    </citation>
    <scope>IDENTIFICATION</scope>
    <source>
        <tissue evidence="7">Blood</tissue>
    </source>
</reference>
<keyword evidence="4" id="KW-0342">GTP-binding</keyword>
<dbReference type="SUPFAM" id="SSF52540">
    <property type="entry name" value="P-loop containing nucleoside triphosphate hydrolases"/>
    <property type="match status" value="2"/>
</dbReference>
<dbReference type="AlphaFoldDB" id="A0AA97KFE1"/>
<dbReference type="GO" id="GO:0005525">
    <property type="term" value="F:GTP binding"/>
    <property type="evidence" value="ECO:0007669"/>
    <property type="project" value="UniProtKB-KW"/>
</dbReference>
<protein>
    <submittedName>
        <fullName evidence="7">Uncharacterized protein LOC129342974</fullName>
    </submittedName>
</protein>
<evidence type="ECO:0000313" key="7">
    <source>
        <dbReference type="RefSeq" id="XP_054854907.1"/>
    </source>
</evidence>
<evidence type="ECO:0000259" key="5">
    <source>
        <dbReference type="PROSITE" id="PS51716"/>
    </source>
</evidence>
<comment type="similarity">
    <text evidence="1">Belongs to the TRAFAC class dynamin-like GTPase superfamily. IRG family.</text>
</comment>
<evidence type="ECO:0000256" key="3">
    <source>
        <dbReference type="ARBA" id="ARBA00022801"/>
    </source>
</evidence>
<dbReference type="GO" id="GO:0016020">
    <property type="term" value="C:membrane"/>
    <property type="evidence" value="ECO:0007669"/>
    <property type="project" value="InterPro"/>
</dbReference>
<dbReference type="InterPro" id="IPR027417">
    <property type="entry name" value="P-loop_NTPase"/>
</dbReference>
<dbReference type="InterPro" id="IPR007743">
    <property type="entry name" value="Immunity-related_GTPase-like"/>
</dbReference>
<evidence type="ECO:0000256" key="4">
    <source>
        <dbReference type="ARBA" id="ARBA00023134"/>
    </source>
</evidence>
<evidence type="ECO:0000256" key="1">
    <source>
        <dbReference type="ARBA" id="ARBA00005429"/>
    </source>
</evidence>
<dbReference type="Proteomes" id="UP001190640">
    <property type="component" value="Chromosome 15"/>
</dbReference>
<keyword evidence="3" id="KW-0378">Hydrolase</keyword>
<dbReference type="FunFam" id="3.40.50.300:FF:000541">
    <property type="entry name" value="Immunity related GTPase M"/>
    <property type="match status" value="2"/>
</dbReference>
<evidence type="ECO:0000256" key="2">
    <source>
        <dbReference type="ARBA" id="ARBA00022741"/>
    </source>
</evidence>
<dbReference type="PROSITE" id="PS51716">
    <property type="entry name" value="G_IRG"/>
    <property type="match status" value="2"/>
</dbReference>
<dbReference type="PANTHER" id="PTHR32341:SF17">
    <property type="entry name" value="IRG-TYPE G DOMAIN-CONTAINING PROTEIN"/>
    <property type="match status" value="1"/>
</dbReference>
<dbReference type="InterPro" id="IPR051515">
    <property type="entry name" value="IRG"/>
</dbReference>
<gene>
    <name evidence="7" type="primary">LOC129342974</name>
</gene>
<keyword evidence="6" id="KW-1185">Reference proteome</keyword>
<feature type="domain" description="IRG-type G" evidence="5">
    <location>
        <begin position="472"/>
        <end position="652"/>
    </location>
</feature>
<organism evidence="6 7">
    <name type="scientific">Eublepharis macularius</name>
    <name type="common">Leopard gecko</name>
    <name type="synonym">Cyrtodactylus macularius</name>
    <dbReference type="NCBI Taxonomy" id="481883"/>
    <lineage>
        <taxon>Eukaryota</taxon>
        <taxon>Metazoa</taxon>
        <taxon>Chordata</taxon>
        <taxon>Craniata</taxon>
        <taxon>Vertebrata</taxon>
        <taxon>Euteleostomi</taxon>
        <taxon>Lepidosauria</taxon>
        <taxon>Squamata</taxon>
        <taxon>Bifurcata</taxon>
        <taxon>Gekkota</taxon>
        <taxon>Eublepharidae</taxon>
        <taxon>Eublepharinae</taxon>
        <taxon>Eublepharis</taxon>
    </lineage>
</organism>
<dbReference type="GO" id="GO:0003924">
    <property type="term" value="F:GTPase activity"/>
    <property type="evidence" value="ECO:0007669"/>
    <property type="project" value="TreeGrafter"/>
</dbReference>
<dbReference type="Pfam" id="PF05049">
    <property type="entry name" value="IIGP"/>
    <property type="match status" value="2"/>
</dbReference>
<sequence length="828" mass="92603">MKPGSGRKEKRNKKCMVSLDDVPDFSKNVPITKEDREYFKYDLQGGRMEKAATSKIQKNLDALENARLDIAVTGESGSGKSSFVNAIRGLGDEDDGSAPTGVVETTLKPVPYPYPKHPNVTVWDLPGIGTPRFKSDTYLQDVSFSRYDFFIIIASERFKSTHAQLALEIQKMGKRFYFVRCKVDVDLEASKRRRPRAYDEEEILRQIRNKCQECLEAEKVVSPRVFLLSNWELNKYDFKLFEKTLRKELPSHKRHAFLLALPNISPEILQKKKEALQEQIWKLAAVSCALATVPIPGVGFACDVPILVCSISKYRQVFGLDKKSLTQLADKIGQPVEEIKAVIKSPLSQKVSKRLVLQMFSRASTAAVVVVEYFASTIPIFGSLAAGAIAFGTTYYVLWSILNQMADDAHSVLTMVLQSDYEPKTQRTKMGVAISKTVVRAELESMKIALEKNNPQDVSKRMNEELNLLKSTTLDIGITGVSGAGKSSIVNALRGITEKDPGAAKTGNTETTMEPEKYTHPMFPEVTMWDLPGIGTPKFKAKEYLRLVNFEKYDFFIIVASERFTENDVLLAKEMQKKKKKYYFVRSKVDQSVNADKRNADFNEEKTCEKIRQYCCDNLTEAGESNPRVFLISSWDLKMYDFPLLQETLSNDLDDLKKYALIVSMPAFSREVLEKKKAAMETLIWKVALVSCGIGAIPVPGLSLACDIGILVGTMIHFCKVFGLDEDCLCRLASRVGKPIDELKSAVKKAPMASQVTTEFVIDLMTKSLVCGAVMAVEFALDFVPVLGSLTGGALSFVTTFYLLKSFLHDVEEDAENVLAKAMETQDK</sequence>
<dbReference type="KEGG" id="emc:129342974"/>
<proteinExistence type="inferred from homology"/>
<dbReference type="PANTHER" id="PTHR32341">
    <property type="entry name" value="INTERFERON-INDUCIBLE GTPASE"/>
    <property type="match status" value="1"/>
</dbReference>
<feature type="domain" description="IRG-type G" evidence="5">
    <location>
        <begin position="66"/>
        <end position="248"/>
    </location>
</feature>
<dbReference type="RefSeq" id="XP_054854907.1">
    <property type="nucleotide sequence ID" value="XM_054998932.1"/>
</dbReference>
<dbReference type="Gene3D" id="3.40.50.300">
    <property type="entry name" value="P-loop containing nucleotide triphosphate hydrolases"/>
    <property type="match status" value="2"/>
</dbReference>
<keyword evidence="2" id="KW-0547">Nucleotide-binding</keyword>
<evidence type="ECO:0000313" key="6">
    <source>
        <dbReference type="Proteomes" id="UP001190640"/>
    </source>
</evidence>
<dbReference type="InterPro" id="IPR030385">
    <property type="entry name" value="G_IRG_dom"/>
</dbReference>
<name>A0AA97KFE1_EUBMA</name>
<accession>A0AA97KFE1</accession>
<dbReference type="GeneID" id="129342974"/>